<proteinExistence type="predicted"/>
<evidence type="ECO:0000313" key="2">
    <source>
        <dbReference type="Proteomes" id="UP000030185"/>
    </source>
</evidence>
<accession>A0A098LDK1</accession>
<organism evidence="1 2">
    <name type="scientific">Sporocytophaga myxococcoides</name>
    <dbReference type="NCBI Taxonomy" id="153721"/>
    <lineage>
        <taxon>Bacteria</taxon>
        <taxon>Pseudomonadati</taxon>
        <taxon>Bacteroidota</taxon>
        <taxon>Cytophagia</taxon>
        <taxon>Cytophagales</taxon>
        <taxon>Cytophagaceae</taxon>
        <taxon>Sporocytophaga</taxon>
    </lineage>
</organism>
<keyword evidence="2" id="KW-1185">Reference proteome</keyword>
<dbReference type="AlphaFoldDB" id="A0A098LDK1"/>
<sequence>MTDAFASSEGISFSVTRSPANFLINYFQLKLIGGFIHWIALGGMNNPHLYYKPV</sequence>
<gene>
    <name evidence="1" type="ORF">MYP_1750</name>
</gene>
<dbReference type="Proteomes" id="UP000030185">
    <property type="component" value="Unassembled WGS sequence"/>
</dbReference>
<dbReference type="EMBL" id="BBLT01000003">
    <property type="protein sequence ID" value="GAL84522.1"/>
    <property type="molecule type" value="Genomic_DNA"/>
</dbReference>
<comment type="caution">
    <text evidence="1">The sequence shown here is derived from an EMBL/GenBank/DDBJ whole genome shotgun (WGS) entry which is preliminary data.</text>
</comment>
<reference evidence="1 2" key="1">
    <citation type="submission" date="2014-09" db="EMBL/GenBank/DDBJ databases">
        <title>Sporocytophaga myxococcoides PG-01 genome sequencing.</title>
        <authorList>
            <person name="Liu L."/>
            <person name="Gao P.J."/>
            <person name="Chen G.J."/>
            <person name="Wang L.S."/>
        </authorList>
    </citation>
    <scope>NUCLEOTIDE SEQUENCE [LARGE SCALE GENOMIC DNA]</scope>
    <source>
        <strain evidence="1 2">PG-01</strain>
    </source>
</reference>
<evidence type="ECO:0000313" key="1">
    <source>
        <dbReference type="EMBL" id="GAL84522.1"/>
    </source>
</evidence>
<protein>
    <submittedName>
        <fullName evidence="1">Uncharacterized protein</fullName>
    </submittedName>
</protein>
<name>A0A098LDK1_9BACT</name>